<sequence length="185" mass="20947">MKEVYPILVDKVRKNNVEAWKKVAEGMDAGNFAIMGDPVKKCQVKWNNQLGKCKTYATLISQTGVGAEVLKEKPSFYDAMQMIIGNAVNIHPEYVGDSLDDKQMPQKLDITTSTKKEKDLLAVSTLSKEDEEAMDRDMDMTSDTDIRNKLNSCEEDEKTADIPRRKRKRTNNRASNAENLLALMR</sequence>
<protein>
    <submittedName>
        <fullName evidence="2">Uncharacterized protein</fullName>
    </submittedName>
</protein>
<evidence type="ECO:0000313" key="3">
    <source>
        <dbReference type="Proteomes" id="UP000789390"/>
    </source>
</evidence>
<dbReference type="Proteomes" id="UP000789390">
    <property type="component" value="Unassembled WGS sequence"/>
</dbReference>
<feature type="region of interest" description="Disordered" evidence="1">
    <location>
        <begin position="143"/>
        <end position="185"/>
    </location>
</feature>
<reference evidence="2" key="1">
    <citation type="submission" date="2021-11" db="EMBL/GenBank/DDBJ databases">
        <authorList>
            <person name="Schell T."/>
        </authorList>
    </citation>
    <scope>NUCLEOTIDE SEQUENCE</scope>
    <source>
        <strain evidence="2">M5</strain>
    </source>
</reference>
<accession>A0A8J2WDZ0</accession>
<dbReference type="AlphaFoldDB" id="A0A8J2WDZ0"/>
<dbReference type="EMBL" id="CAKKLH010000112">
    <property type="protein sequence ID" value="CAH0103543.1"/>
    <property type="molecule type" value="Genomic_DNA"/>
</dbReference>
<comment type="caution">
    <text evidence="2">The sequence shown here is derived from an EMBL/GenBank/DDBJ whole genome shotgun (WGS) entry which is preliminary data.</text>
</comment>
<name>A0A8J2WDZ0_9CRUS</name>
<organism evidence="2 3">
    <name type="scientific">Daphnia galeata</name>
    <dbReference type="NCBI Taxonomy" id="27404"/>
    <lineage>
        <taxon>Eukaryota</taxon>
        <taxon>Metazoa</taxon>
        <taxon>Ecdysozoa</taxon>
        <taxon>Arthropoda</taxon>
        <taxon>Crustacea</taxon>
        <taxon>Branchiopoda</taxon>
        <taxon>Diplostraca</taxon>
        <taxon>Cladocera</taxon>
        <taxon>Anomopoda</taxon>
        <taxon>Daphniidae</taxon>
        <taxon>Daphnia</taxon>
    </lineage>
</organism>
<evidence type="ECO:0000256" key="1">
    <source>
        <dbReference type="SAM" id="MobiDB-lite"/>
    </source>
</evidence>
<gene>
    <name evidence="2" type="ORF">DGAL_LOCUS6117</name>
</gene>
<proteinExistence type="predicted"/>
<keyword evidence="3" id="KW-1185">Reference proteome</keyword>
<evidence type="ECO:0000313" key="2">
    <source>
        <dbReference type="EMBL" id="CAH0103543.1"/>
    </source>
</evidence>